<dbReference type="Gene3D" id="3.40.50.2000">
    <property type="entry name" value="Glycogen Phosphorylase B"/>
    <property type="match status" value="2"/>
</dbReference>
<proteinExistence type="predicted"/>
<dbReference type="PANTHER" id="PTHR12526:SF630">
    <property type="entry name" value="GLYCOSYLTRANSFERASE"/>
    <property type="match status" value="1"/>
</dbReference>
<feature type="domain" description="Glycosyl transferase family 1" evidence="1">
    <location>
        <begin position="178"/>
        <end position="317"/>
    </location>
</feature>
<reference evidence="4" key="1">
    <citation type="submission" date="2016-11" db="EMBL/GenBank/DDBJ databases">
        <authorList>
            <person name="Varghese N."/>
            <person name="Submissions S."/>
        </authorList>
    </citation>
    <scope>NUCLEOTIDE SEQUENCE [LARGE SCALE GENOMIC DNA]</scope>
    <source>
        <strain evidence="4">DSM 17539</strain>
    </source>
</reference>
<dbReference type="AlphaFoldDB" id="A0A1M5EKW4"/>
<evidence type="ECO:0000259" key="2">
    <source>
        <dbReference type="Pfam" id="PF13439"/>
    </source>
</evidence>
<name>A0A1M5EKW4_9FLAO</name>
<sequence>MSQKINITFIIPSLRAGGAERVMSFISSNLNQNLFNATLLVIGGETDKAYEITNIRVIYLNKDKIRLAFFKIFKYLLFEKNDIVVSSIGHLNTMMAIFAIFFRGVIFVARETVVKGSNNPKNRKFLNLDWLKKYTIKKIICQSNDMKDDLITNYGFKQEKLIVINNPVTSDFEAKTEVHNFKSKELINFITVGRLAKPKGHKRILNSLAKLKFPFHYTIIGSGPEEENIKKLITKLNLDKKITFIPFTKEIPSYLASSDIYLQGSYVEGFPNALLESCAIGTPVVVFEAPGGINEIVENGINGYIAKTEDEYFNSILKMIDIGLWNPKIISNSVLKKYNEKEILKNYEAFFRELIA</sequence>
<dbReference type="Proteomes" id="UP000184406">
    <property type="component" value="Unassembled WGS sequence"/>
</dbReference>
<organism evidence="3 4">
    <name type="scientific">Arenibacter palladensis</name>
    <dbReference type="NCBI Taxonomy" id="237373"/>
    <lineage>
        <taxon>Bacteria</taxon>
        <taxon>Pseudomonadati</taxon>
        <taxon>Bacteroidota</taxon>
        <taxon>Flavobacteriia</taxon>
        <taxon>Flavobacteriales</taxon>
        <taxon>Flavobacteriaceae</taxon>
        <taxon>Arenibacter</taxon>
    </lineage>
</organism>
<keyword evidence="4" id="KW-1185">Reference proteome</keyword>
<dbReference type="OrthoDB" id="791981at2"/>
<dbReference type="SUPFAM" id="SSF53756">
    <property type="entry name" value="UDP-Glycosyltransferase/glycogen phosphorylase"/>
    <property type="match status" value="1"/>
</dbReference>
<protein>
    <submittedName>
        <fullName evidence="3">Glycosyltransferase involved in cell wall bisynthesis</fullName>
    </submittedName>
</protein>
<evidence type="ECO:0000313" key="3">
    <source>
        <dbReference type="EMBL" id="SHF79837.1"/>
    </source>
</evidence>
<evidence type="ECO:0000313" key="4">
    <source>
        <dbReference type="Proteomes" id="UP000184406"/>
    </source>
</evidence>
<gene>
    <name evidence="3" type="ORF">SAMN03080594_107175</name>
</gene>
<dbReference type="PANTHER" id="PTHR12526">
    <property type="entry name" value="GLYCOSYLTRANSFERASE"/>
    <property type="match status" value="1"/>
</dbReference>
<dbReference type="Pfam" id="PF13439">
    <property type="entry name" value="Glyco_transf_4"/>
    <property type="match status" value="1"/>
</dbReference>
<evidence type="ECO:0000259" key="1">
    <source>
        <dbReference type="Pfam" id="PF00534"/>
    </source>
</evidence>
<dbReference type="CDD" id="cd03811">
    <property type="entry name" value="GT4_GT28_WabH-like"/>
    <property type="match status" value="1"/>
</dbReference>
<dbReference type="EMBL" id="FQUX01000007">
    <property type="protein sequence ID" value="SHF79837.1"/>
    <property type="molecule type" value="Genomic_DNA"/>
</dbReference>
<feature type="domain" description="Glycosyltransferase subfamily 4-like N-terminal" evidence="2">
    <location>
        <begin position="17"/>
        <end position="169"/>
    </location>
</feature>
<dbReference type="RefSeq" id="WP_072864045.1">
    <property type="nucleotide sequence ID" value="NZ_FQUX01000007.1"/>
</dbReference>
<dbReference type="InterPro" id="IPR028098">
    <property type="entry name" value="Glyco_trans_4-like_N"/>
</dbReference>
<dbReference type="InterPro" id="IPR001296">
    <property type="entry name" value="Glyco_trans_1"/>
</dbReference>
<dbReference type="Pfam" id="PF00534">
    <property type="entry name" value="Glycos_transf_1"/>
    <property type="match status" value="1"/>
</dbReference>
<keyword evidence="3" id="KW-0808">Transferase</keyword>
<accession>A0A1M5EKW4</accession>
<dbReference type="GO" id="GO:0016757">
    <property type="term" value="F:glycosyltransferase activity"/>
    <property type="evidence" value="ECO:0007669"/>
    <property type="project" value="InterPro"/>
</dbReference>